<dbReference type="Gene3D" id="3.90.1300.10">
    <property type="entry name" value="Amidase signature (AS) domain"/>
    <property type="match status" value="1"/>
</dbReference>
<evidence type="ECO:0000259" key="1">
    <source>
        <dbReference type="Pfam" id="PF01425"/>
    </source>
</evidence>
<proteinExistence type="predicted"/>
<sequence length="505" mass="53674">MSTSPADSFDVVEATVADVHAAMADGRVTAEALVDRYLARIDAYDGRLNAILAVNDDARERARRLDARFERDGLAGPLHGVPVILKDNQDTHDMPTTAGSAALAGSRPPRDAFVVERLREAGAVVVAKANLQELSFGVDTISSLGGETRNAYDLDRRPSGSSGGTAAAVAANLATVGTGSDTCSSVRSPPAFNDLVGVRPTRGLVSRSGIVPLSETQDTAGPVTRTVADAARMLEVMAGYDPDDPVTATGADEVPADGYVPHLDADGLDGARIGVAREFFGLRDEESASETDAAAVTTVVEEAVEEMAAAGAAIVDPVDVVDVDFLKSARVLQYEFARDFDRYLSELGDAAPYGSLAEVHGTGEIAPSIESRIDEAGILDVDVESLDENAGYLRRLRRRQRLRGTTLSRMTELDLDALLYPPSRVPPVEIPEHQPFTEMNCELSAHTGLPAIVVPAGFTDAGLPVGVELLGRDFAEPRLFELAYGFERATNHRHPPERFGELDGV</sequence>
<evidence type="ECO:0000313" key="3">
    <source>
        <dbReference type="Proteomes" id="UP000509626"/>
    </source>
</evidence>
<gene>
    <name evidence="2" type="ORF">HUG12_01970</name>
</gene>
<accession>A0A7D5L939</accession>
<dbReference type="RefSeq" id="WP_179267161.1">
    <property type="nucleotide sequence ID" value="NZ_CP058579.1"/>
</dbReference>
<evidence type="ECO:0000313" key="2">
    <source>
        <dbReference type="EMBL" id="QLG60575.1"/>
    </source>
</evidence>
<dbReference type="KEGG" id="halu:HUG12_01970"/>
<dbReference type="EMBL" id="CP058579">
    <property type="protein sequence ID" value="QLG60575.1"/>
    <property type="molecule type" value="Genomic_DNA"/>
</dbReference>
<dbReference type="GeneID" id="56036187"/>
<dbReference type="SUPFAM" id="SSF75304">
    <property type="entry name" value="Amidase signature (AS) enzymes"/>
    <property type="match status" value="1"/>
</dbReference>
<dbReference type="AlphaFoldDB" id="A0A7D5L939"/>
<dbReference type="PANTHER" id="PTHR42678">
    <property type="entry name" value="AMIDASE"/>
    <property type="match status" value="1"/>
</dbReference>
<dbReference type="Pfam" id="PF01425">
    <property type="entry name" value="Amidase"/>
    <property type="match status" value="1"/>
</dbReference>
<organism evidence="2 3">
    <name type="scientific">Halorarum salinum</name>
    <dbReference type="NCBI Taxonomy" id="2743089"/>
    <lineage>
        <taxon>Archaea</taxon>
        <taxon>Methanobacteriati</taxon>
        <taxon>Methanobacteriota</taxon>
        <taxon>Stenosarchaea group</taxon>
        <taxon>Halobacteria</taxon>
        <taxon>Halobacteriales</taxon>
        <taxon>Haloferacaceae</taxon>
        <taxon>Halorarum</taxon>
    </lineage>
</organism>
<dbReference type="InterPro" id="IPR036928">
    <property type="entry name" value="AS_sf"/>
</dbReference>
<dbReference type="PANTHER" id="PTHR42678:SF5">
    <property type="entry name" value="GLUTAMYL-TRNA(GLN) AMIDOTRANSFERASE SUBUNIT A"/>
    <property type="match status" value="1"/>
</dbReference>
<keyword evidence="3" id="KW-1185">Reference proteome</keyword>
<dbReference type="InterPro" id="IPR023631">
    <property type="entry name" value="Amidase_dom"/>
</dbReference>
<reference evidence="2 3" key="1">
    <citation type="submission" date="2020-06" db="EMBL/GenBank/DDBJ databases">
        <title>NJ-3-1, isolated from saline soil.</title>
        <authorList>
            <person name="Cui H.L."/>
            <person name="Shi X."/>
        </authorList>
    </citation>
    <scope>NUCLEOTIDE SEQUENCE [LARGE SCALE GENOMIC DNA]</scope>
    <source>
        <strain evidence="2 3">NJ-3-1</strain>
    </source>
</reference>
<protein>
    <submittedName>
        <fullName evidence="2">Amidase</fullName>
    </submittedName>
</protein>
<dbReference type="OrthoDB" id="359273at2157"/>
<dbReference type="Proteomes" id="UP000509626">
    <property type="component" value="Chromosome"/>
</dbReference>
<name>A0A7D5L939_9EURY</name>
<feature type="domain" description="Amidase" evidence="1">
    <location>
        <begin position="33"/>
        <end position="479"/>
    </location>
</feature>